<sequence>MFQKKTRLSRADIHSLITSGRAVNSQHFSARFNTSSKPSKCAVVVSKKVASKAVERNTLKRRMRASLLTALNGLSGCNIVLFARKGANSLSFSELQEEVAALIGNIHTS</sequence>
<evidence type="ECO:0000256" key="8">
    <source>
        <dbReference type="NCBIfam" id="TIGR00188"/>
    </source>
</evidence>
<dbReference type="EMBL" id="PFBJ01000020">
    <property type="protein sequence ID" value="PIT90855.1"/>
    <property type="molecule type" value="Genomic_DNA"/>
</dbReference>
<dbReference type="EC" id="3.1.26.5" evidence="7 8"/>
<dbReference type="Proteomes" id="UP000228809">
    <property type="component" value="Unassembled WGS sequence"/>
</dbReference>
<reference evidence="11" key="1">
    <citation type="submission" date="2017-09" db="EMBL/GenBank/DDBJ databases">
        <title>Depth-based differentiation of microbial function through sediment-hosted aquifers and enrichment of novel symbionts in the deep terrestrial subsurface.</title>
        <authorList>
            <person name="Probst A.J."/>
            <person name="Ladd B."/>
            <person name="Jarett J.K."/>
            <person name="Geller-Mcgrath D.E."/>
            <person name="Sieber C.M.K."/>
            <person name="Emerson J.B."/>
            <person name="Anantharaman K."/>
            <person name="Thomas B.C."/>
            <person name="Malmstrom R."/>
            <person name="Stieglmeier M."/>
            <person name="Klingl A."/>
            <person name="Woyke T."/>
            <person name="Ryan C.M."/>
            <person name="Banfield J.F."/>
        </authorList>
    </citation>
    <scope>NUCLEOTIDE SEQUENCE [LARGE SCALE GENOMIC DNA]</scope>
</reference>
<dbReference type="NCBIfam" id="TIGR00188">
    <property type="entry name" value="rnpA"/>
    <property type="match status" value="1"/>
</dbReference>
<dbReference type="PROSITE" id="PS00648">
    <property type="entry name" value="RIBONUCLEASE_P"/>
    <property type="match status" value="1"/>
</dbReference>
<keyword evidence="9" id="KW-0472">Membrane</keyword>
<comment type="function">
    <text evidence="1 7">RNaseP catalyzes the removal of the 5'-leader sequence from pre-tRNA to produce the mature 5'-terminus. It can also cleave other RNA substrates such as 4.5S RNA. The protein component plays an auxiliary but essential role in vivo by binding to the 5'-leader sequence and broadening the substrate specificity of the ribozyme.</text>
</comment>
<evidence type="ECO:0000313" key="11">
    <source>
        <dbReference type="Proteomes" id="UP000228809"/>
    </source>
</evidence>
<dbReference type="PANTHER" id="PTHR33992">
    <property type="entry name" value="RIBONUCLEASE P PROTEIN COMPONENT"/>
    <property type="match status" value="1"/>
</dbReference>
<dbReference type="PANTHER" id="PTHR33992:SF1">
    <property type="entry name" value="RIBONUCLEASE P PROTEIN COMPONENT"/>
    <property type="match status" value="1"/>
</dbReference>
<dbReference type="GO" id="GO:0004526">
    <property type="term" value="F:ribonuclease P activity"/>
    <property type="evidence" value="ECO:0007669"/>
    <property type="project" value="UniProtKB-UniRule"/>
</dbReference>
<dbReference type="InterPro" id="IPR014721">
    <property type="entry name" value="Ribsml_uS5_D2-typ_fold_subgr"/>
</dbReference>
<evidence type="ECO:0000256" key="6">
    <source>
        <dbReference type="ARBA" id="ARBA00022884"/>
    </source>
</evidence>
<evidence type="ECO:0000256" key="9">
    <source>
        <dbReference type="SAM" id="Phobius"/>
    </source>
</evidence>
<evidence type="ECO:0000256" key="2">
    <source>
        <dbReference type="ARBA" id="ARBA00022694"/>
    </source>
</evidence>
<evidence type="ECO:0000256" key="4">
    <source>
        <dbReference type="ARBA" id="ARBA00022759"/>
    </source>
</evidence>
<dbReference type="InterPro" id="IPR000100">
    <property type="entry name" value="RNase_P"/>
</dbReference>
<dbReference type="InterPro" id="IPR020568">
    <property type="entry name" value="Ribosomal_Su5_D2-typ_SF"/>
</dbReference>
<dbReference type="Gene3D" id="3.30.230.10">
    <property type="match status" value="1"/>
</dbReference>
<gene>
    <name evidence="7 10" type="primary">rnpA</name>
    <name evidence="10" type="ORF">COU17_03625</name>
</gene>
<keyword evidence="4 7" id="KW-0255">Endonuclease</keyword>
<name>A0A2M6WDN5_9BACT</name>
<dbReference type="AlphaFoldDB" id="A0A2M6WDN5"/>
<comment type="similarity">
    <text evidence="7">Belongs to the RnpA family.</text>
</comment>
<keyword evidence="5 7" id="KW-0378">Hydrolase</keyword>
<comment type="subunit">
    <text evidence="7">Consists of a catalytic RNA component (M1 or rnpB) and a protein subunit.</text>
</comment>
<dbReference type="GO" id="GO:0000049">
    <property type="term" value="F:tRNA binding"/>
    <property type="evidence" value="ECO:0007669"/>
    <property type="project" value="UniProtKB-UniRule"/>
</dbReference>
<evidence type="ECO:0000256" key="1">
    <source>
        <dbReference type="ARBA" id="ARBA00002663"/>
    </source>
</evidence>
<keyword evidence="9" id="KW-1133">Transmembrane helix</keyword>
<keyword evidence="6 7" id="KW-0694">RNA-binding</keyword>
<comment type="caution">
    <text evidence="10">The sequence shown here is derived from an EMBL/GenBank/DDBJ whole genome shotgun (WGS) entry which is preliminary data.</text>
</comment>
<keyword evidence="3 7" id="KW-0540">Nuclease</keyword>
<evidence type="ECO:0000256" key="3">
    <source>
        <dbReference type="ARBA" id="ARBA00022722"/>
    </source>
</evidence>
<organism evidence="10 11">
    <name type="scientific">Candidatus Kaiserbacteria bacterium CG10_big_fil_rev_8_21_14_0_10_49_17</name>
    <dbReference type="NCBI Taxonomy" id="1974609"/>
    <lineage>
        <taxon>Bacteria</taxon>
        <taxon>Candidatus Kaiseribacteriota</taxon>
    </lineage>
</organism>
<evidence type="ECO:0000256" key="5">
    <source>
        <dbReference type="ARBA" id="ARBA00022801"/>
    </source>
</evidence>
<dbReference type="Pfam" id="PF00825">
    <property type="entry name" value="Ribonuclease_P"/>
    <property type="match status" value="1"/>
</dbReference>
<proteinExistence type="inferred from homology"/>
<accession>A0A2M6WDN5</accession>
<dbReference type="GO" id="GO:0030677">
    <property type="term" value="C:ribonuclease P complex"/>
    <property type="evidence" value="ECO:0007669"/>
    <property type="project" value="TreeGrafter"/>
</dbReference>
<dbReference type="GO" id="GO:0042781">
    <property type="term" value="F:3'-tRNA processing endoribonuclease activity"/>
    <property type="evidence" value="ECO:0007669"/>
    <property type="project" value="TreeGrafter"/>
</dbReference>
<dbReference type="SUPFAM" id="SSF54211">
    <property type="entry name" value="Ribosomal protein S5 domain 2-like"/>
    <property type="match status" value="1"/>
</dbReference>
<dbReference type="HAMAP" id="MF_00227">
    <property type="entry name" value="RNase_P"/>
    <property type="match status" value="1"/>
</dbReference>
<feature type="transmembrane region" description="Helical" evidence="9">
    <location>
        <begin position="65"/>
        <end position="83"/>
    </location>
</feature>
<comment type="catalytic activity">
    <reaction evidence="7">
        <text>Endonucleolytic cleavage of RNA, removing 5'-extranucleotides from tRNA precursor.</text>
        <dbReference type="EC" id="3.1.26.5"/>
    </reaction>
</comment>
<keyword evidence="2 7" id="KW-0819">tRNA processing</keyword>
<evidence type="ECO:0000313" key="10">
    <source>
        <dbReference type="EMBL" id="PIT90855.1"/>
    </source>
</evidence>
<evidence type="ECO:0000256" key="7">
    <source>
        <dbReference type="HAMAP-Rule" id="MF_00227"/>
    </source>
</evidence>
<dbReference type="GO" id="GO:0001682">
    <property type="term" value="P:tRNA 5'-leader removal"/>
    <property type="evidence" value="ECO:0007669"/>
    <property type="project" value="UniProtKB-UniRule"/>
</dbReference>
<dbReference type="InterPro" id="IPR020539">
    <property type="entry name" value="RNase_P_CS"/>
</dbReference>
<keyword evidence="9" id="KW-0812">Transmembrane</keyword>
<protein>
    <recommendedName>
        <fullName evidence="7 8">Ribonuclease P protein component</fullName>
        <shortName evidence="7">RNase P protein</shortName>
        <shortName evidence="7">RNaseP protein</shortName>
        <ecNumber evidence="7 8">3.1.26.5</ecNumber>
    </recommendedName>
    <alternativeName>
        <fullName evidence="7">Protein C5</fullName>
    </alternativeName>
</protein>